<dbReference type="SMART" id="SM00471">
    <property type="entry name" value="HDc"/>
    <property type="match status" value="1"/>
</dbReference>
<name>A0A1M5VRU5_9FIRM</name>
<dbReference type="OrthoDB" id="9805698at2"/>
<dbReference type="NCBIfam" id="TIGR00277">
    <property type="entry name" value="HDIG"/>
    <property type="match status" value="1"/>
</dbReference>
<keyword evidence="1" id="KW-0547">Nucleotide-binding</keyword>
<dbReference type="Proteomes" id="UP000183995">
    <property type="component" value="Unassembled WGS sequence"/>
</dbReference>
<reference evidence="3 4" key="1">
    <citation type="submission" date="2016-11" db="EMBL/GenBank/DDBJ databases">
        <authorList>
            <person name="Jaros S."/>
            <person name="Januszkiewicz K."/>
            <person name="Wedrychowicz H."/>
        </authorList>
    </citation>
    <scope>NUCLEOTIDE SEQUENCE [LARGE SCALE GENOMIC DNA]</scope>
    <source>
        <strain evidence="3 4">DSM 10068</strain>
    </source>
</reference>
<evidence type="ECO:0000313" key="4">
    <source>
        <dbReference type="Proteomes" id="UP000183995"/>
    </source>
</evidence>
<organism evidence="3 4">
    <name type="scientific">Sporobacter termitidis DSM 10068</name>
    <dbReference type="NCBI Taxonomy" id="1123282"/>
    <lineage>
        <taxon>Bacteria</taxon>
        <taxon>Bacillati</taxon>
        <taxon>Bacillota</taxon>
        <taxon>Clostridia</taxon>
        <taxon>Eubacteriales</taxon>
        <taxon>Oscillospiraceae</taxon>
        <taxon>Sporobacter</taxon>
    </lineage>
</organism>
<dbReference type="RefSeq" id="WP_073076534.1">
    <property type="nucleotide sequence ID" value="NZ_FQXV01000002.1"/>
</dbReference>
<dbReference type="SUPFAM" id="SSF109604">
    <property type="entry name" value="HD-domain/PDEase-like"/>
    <property type="match status" value="1"/>
</dbReference>
<keyword evidence="4" id="KW-1185">Reference proteome</keyword>
<dbReference type="Gene3D" id="1.10.3090.10">
    <property type="entry name" value="cca-adding enzyme, domain 2"/>
    <property type="match status" value="1"/>
</dbReference>
<dbReference type="InterPro" id="IPR006674">
    <property type="entry name" value="HD_domain"/>
</dbReference>
<dbReference type="GO" id="GO:0000166">
    <property type="term" value="F:nucleotide binding"/>
    <property type="evidence" value="ECO:0007669"/>
    <property type="project" value="UniProtKB-KW"/>
</dbReference>
<dbReference type="AlphaFoldDB" id="A0A1M5VRU5"/>
<dbReference type="Pfam" id="PF01966">
    <property type="entry name" value="HD"/>
    <property type="match status" value="1"/>
</dbReference>
<dbReference type="STRING" id="1123282.SAMN02745823_00987"/>
<evidence type="ECO:0000256" key="1">
    <source>
        <dbReference type="ARBA" id="ARBA00022741"/>
    </source>
</evidence>
<feature type="domain" description="HD/PDEase" evidence="2">
    <location>
        <begin position="64"/>
        <end position="199"/>
    </location>
</feature>
<dbReference type="PANTHER" id="PTHR47545:SF2">
    <property type="entry name" value="CC-ADDING TRNA NUCLEOTIDYLTRANSFERASE"/>
    <property type="match status" value="1"/>
</dbReference>
<dbReference type="PANTHER" id="PTHR47545">
    <property type="entry name" value="MULTIFUNCTIONAL CCA PROTEIN"/>
    <property type="match status" value="1"/>
</dbReference>
<dbReference type="EMBL" id="FQXV01000002">
    <property type="protein sequence ID" value="SHH77947.1"/>
    <property type="molecule type" value="Genomic_DNA"/>
</dbReference>
<accession>A0A1M5VRU5</accession>
<dbReference type="InterPro" id="IPR006675">
    <property type="entry name" value="HDIG_dom"/>
</dbReference>
<protein>
    <submittedName>
        <fullName evidence="3">HDIG domain-containing protein</fullName>
    </submittedName>
</protein>
<dbReference type="InterPro" id="IPR050124">
    <property type="entry name" value="tRNA_CCA-adding_enzyme"/>
</dbReference>
<evidence type="ECO:0000259" key="2">
    <source>
        <dbReference type="SMART" id="SM00471"/>
    </source>
</evidence>
<dbReference type="InterPro" id="IPR003607">
    <property type="entry name" value="HD/PDEase_dom"/>
</dbReference>
<dbReference type="CDD" id="cd00077">
    <property type="entry name" value="HDc"/>
    <property type="match status" value="1"/>
</dbReference>
<sequence>MKTISRTAGPAARLLFSRIEEHLLRDPSPSAALRELIKSPEFDAYPFSMLRKLEPTPQSPVHHPEGNVWNHTLLVVDEAARRREESGDPRAFMWAALLHDIGKPPTTRIHKERITAYDHDKVGARMTQEFLSALTDDRRFMDKVTHLVKYHMQVLYVVNDLPFKDIGGMKRNADVGEVALLCLCDRLGRGGASKREEEAQVKMFVDLCQYEY</sequence>
<gene>
    <name evidence="3" type="ORF">SAMN02745823_00987</name>
</gene>
<evidence type="ECO:0000313" key="3">
    <source>
        <dbReference type="EMBL" id="SHH77947.1"/>
    </source>
</evidence>
<proteinExistence type="predicted"/>